<accession>A0ABS9R5M9</accession>
<dbReference type="InterPro" id="IPR054263">
    <property type="entry name" value="DUF6994"/>
</dbReference>
<comment type="caution">
    <text evidence="1">The sequence shown here is derived from an EMBL/GenBank/DDBJ whole genome shotgun (WGS) entry which is preliminary data.</text>
</comment>
<reference evidence="1 2" key="1">
    <citation type="submission" date="2022-02" db="EMBL/GenBank/DDBJ databases">
        <title>Genome of Erysipelotrichaceae sp. nov. NSJ-176 isolated from human feces.</title>
        <authorList>
            <person name="Abdugheni R."/>
        </authorList>
    </citation>
    <scope>NUCLEOTIDE SEQUENCE [LARGE SCALE GENOMIC DNA]</scope>
    <source>
        <strain evidence="1 2">NSJ-176</strain>
    </source>
</reference>
<keyword evidence="2" id="KW-1185">Reference proteome</keyword>
<dbReference type="Proteomes" id="UP001202402">
    <property type="component" value="Unassembled WGS sequence"/>
</dbReference>
<name>A0ABS9R5M9_9FIRM</name>
<dbReference type="Pfam" id="PF22507">
    <property type="entry name" value="DUF6994"/>
    <property type="match status" value="1"/>
</dbReference>
<gene>
    <name evidence="1" type="ORF">LQE99_07450</name>
</gene>
<protein>
    <submittedName>
        <fullName evidence="1">Uncharacterized protein</fullName>
    </submittedName>
</protein>
<sequence length="69" mass="8393">MDFKGFVDFFYLQDCVNEKEDSIIFWLKDDGFTGKVLPETVDEYVFWLNHNLEFVKRRNIRIQKAIKNK</sequence>
<evidence type="ECO:0000313" key="1">
    <source>
        <dbReference type="EMBL" id="MCH4284964.1"/>
    </source>
</evidence>
<dbReference type="EMBL" id="JAKVPQ010000004">
    <property type="protein sequence ID" value="MCH4284964.1"/>
    <property type="molecule type" value="Genomic_DNA"/>
</dbReference>
<evidence type="ECO:0000313" key="2">
    <source>
        <dbReference type="Proteomes" id="UP001202402"/>
    </source>
</evidence>
<organism evidence="1 2">
    <name type="scientific">Amedibacillus hominis</name>
    <dbReference type="NCBI Taxonomy" id="2897776"/>
    <lineage>
        <taxon>Bacteria</taxon>
        <taxon>Bacillati</taxon>
        <taxon>Bacillota</taxon>
        <taxon>Erysipelotrichia</taxon>
        <taxon>Erysipelotrichales</taxon>
        <taxon>Erysipelotrichaceae</taxon>
        <taxon>Amedibacillus</taxon>
    </lineage>
</organism>
<proteinExistence type="predicted"/>